<evidence type="ECO:0000313" key="2">
    <source>
        <dbReference type="EMBL" id="MPC23695.1"/>
    </source>
</evidence>
<protein>
    <submittedName>
        <fullName evidence="2">Uncharacterized protein</fullName>
    </submittedName>
</protein>
<keyword evidence="3" id="KW-1185">Reference proteome</keyword>
<gene>
    <name evidence="2" type="ORF">E2C01_016755</name>
</gene>
<comment type="caution">
    <text evidence="2">The sequence shown here is derived from an EMBL/GenBank/DDBJ whole genome shotgun (WGS) entry which is preliminary data.</text>
</comment>
<dbReference type="Proteomes" id="UP000324222">
    <property type="component" value="Unassembled WGS sequence"/>
</dbReference>
<organism evidence="2 3">
    <name type="scientific">Portunus trituberculatus</name>
    <name type="common">Swimming crab</name>
    <name type="synonym">Neptunus trituberculatus</name>
    <dbReference type="NCBI Taxonomy" id="210409"/>
    <lineage>
        <taxon>Eukaryota</taxon>
        <taxon>Metazoa</taxon>
        <taxon>Ecdysozoa</taxon>
        <taxon>Arthropoda</taxon>
        <taxon>Crustacea</taxon>
        <taxon>Multicrustacea</taxon>
        <taxon>Malacostraca</taxon>
        <taxon>Eumalacostraca</taxon>
        <taxon>Eucarida</taxon>
        <taxon>Decapoda</taxon>
        <taxon>Pleocyemata</taxon>
        <taxon>Brachyura</taxon>
        <taxon>Eubrachyura</taxon>
        <taxon>Portunoidea</taxon>
        <taxon>Portunidae</taxon>
        <taxon>Portuninae</taxon>
        <taxon>Portunus</taxon>
    </lineage>
</organism>
<proteinExistence type="predicted"/>
<dbReference type="EMBL" id="VSRR010001241">
    <property type="protein sequence ID" value="MPC23695.1"/>
    <property type="molecule type" value="Genomic_DNA"/>
</dbReference>
<feature type="compositionally biased region" description="Basic residues" evidence="1">
    <location>
        <begin position="21"/>
        <end position="31"/>
    </location>
</feature>
<feature type="region of interest" description="Disordered" evidence="1">
    <location>
        <begin position="1"/>
        <end position="81"/>
    </location>
</feature>
<evidence type="ECO:0000313" key="3">
    <source>
        <dbReference type="Proteomes" id="UP000324222"/>
    </source>
</evidence>
<sequence>MFAIIPRPSIDQSPKPPGSRKPSKKIGHPKRQNLVNLPKIAKSPTTRQKLVNLPKTPKVIHNTPGARKPSKIAVTHNTKRS</sequence>
<name>A0A5B7DR29_PORTR</name>
<dbReference type="AlphaFoldDB" id="A0A5B7DR29"/>
<accession>A0A5B7DR29</accession>
<reference evidence="2 3" key="1">
    <citation type="submission" date="2019-05" db="EMBL/GenBank/DDBJ databases">
        <title>Another draft genome of Portunus trituberculatus and its Hox gene families provides insights of decapod evolution.</title>
        <authorList>
            <person name="Jeong J.-H."/>
            <person name="Song I."/>
            <person name="Kim S."/>
            <person name="Choi T."/>
            <person name="Kim D."/>
            <person name="Ryu S."/>
            <person name="Kim W."/>
        </authorList>
    </citation>
    <scope>NUCLEOTIDE SEQUENCE [LARGE SCALE GENOMIC DNA]</scope>
    <source>
        <tissue evidence="2">Muscle</tissue>
    </source>
</reference>
<evidence type="ECO:0000256" key="1">
    <source>
        <dbReference type="SAM" id="MobiDB-lite"/>
    </source>
</evidence>